<accession>A0A2I0MD17</accession>
<feature type="compositionally biased region" description="Acidic residues" evidence="1">
    <location>
        <begin position="87"/>
        <end position="103"/>
    </location>
</feature>
<dbReference type="AlphaFoldDB" id="A0A2I0MD17"/>
<protein>
    <submittedName>
        <fullName evidence="2">Putative LOC102091609</fullName>
    </submittedName>
</protein>
<reference evidence="2 3" key="1">
    <citation type="journal article" date="2013" name="Science">
        <title>Genomic diversity and evolution of the head crest in the rock pigeon.</title>
        <authorList>
            <person name="Shapiro M.D."/>
            <person name="Kronenberg Z."/>
            <person name="Li C."/>
            <person name="Domyan E.T."/>
            <person name="Pan H."/>
            <person name="Campbell M."/>
            <person name="Tan H."/>
            <person name="Huff C.D."/>
            <person name="Hu H."/>
            <person name="Vickrey A.I."/>
            <person name="Nielsen S.C."/>
            <person name="Stringham S.A."/>
            <person name="Hu H."/>
            <person name="Willerslev E."/>
            <person name="Gilbert M.T."/>
            <person name="Yandell M."/>
            <person name="Zhang G."/>
            <person name="Wang J."/>
        </authorList>
    </citation>
    <scope>NUCLEOTIDE SEQUENCE [LARGE SCALE GENOMIC DNA]</scope>
    <source>
        <tissue evidence="2">Blood</tissue>
    </source>
</reference>
<organism evidence="2 3">
    <name type="scientific">Columba livia</name>
    <name type="common">Rock dove</name>
    <dbReference type="NCBI Taxonomy" id="8932"/>
    <lineage>
        <taxon>Eukaryota</taxon>
        <taxon>Metazoa</taxon>
        <taxon>Chordata</taxon>
        <taxon>Craniata</taxon>
        <taxon>Vertebrata</taxon>
        <taxon>Euteleostomi</taxon>
        <taxon>Archelosauria</taxon>
        <taxon>Archosauria</taxon>
        <taxon>Dinosauria</taxon>
        <taxon>Saurischia</taxon>
        <taxon>Theropoda</taxon>
        <taxon>Coelurosauria</taxon>
        <taxon>Aves</taxon>
        <taxon>Neognathae</taxon>
        <taxon>Neoaves</taxon>
        <taxon>Columbimorphae</taxon>
        <taxon>Columbiformes</taxon>
        <taxon>Columbidae</taxon>
        <taxon>Columba</taxon>
    </lineage>
</organism>
<evidence type="ECO:0000313" key="2">
    <source>
        <dbReference type="EMBL" id="PKK27556.1"/>
    </source>
</evidence>
<evidence type="ECO:0000256" key="1">
    <source>
        <dbReference type="SAM" id="MobiDB-lite"/>
    </source>
</evidence>
<dbReference type="STRING" id="8932.A0A2I0MD17"/>
<feature type="region of interest" description="Disordered" evidence="1">
    <location>
        <begin position="1"/>
        <end position="57"/>
    </location>
</feature>
<dbReference type="Proteomes" id="UP000053872">
    <property type="component" value="Unassembled WGS sequence"/>
</dbReference>
<comment type="caution">
    <text evidence="2">The sequence shown here is derived from an EMBL/GenBank/DDBJ whole genome shotgun (WGS) entry which is preliminary data.</text>
</comment>
<dbReference type="InParanoid" id="A0A2I0MD17"/>
<gene>
    <name evidence="2" type="ORF">A306_00007777</name>
</gene>
<evidence type="ECO:0000313" key="3">
    <source>
        <dbReference type="Proteomes" id="UP000053872"/>
    </source>
</evidence>
<name>A0A2I0MD17_COLLI</name>
<feature type="region of interest" description="Disordered" evidence="1">
    <location>
        <begin position="80"/>
        <end position="103"/>
    </location>
</feature>
<sequence>MPLTDRPPTGKAWACTEGQRRIPATRPSGGAATSGDSGQNTPGRPPSAAERARARPHQVAELSRLLAVIVQAAQGAGPVLVHPQAGEAEDYSSEEEEAEGRDDEDIFTELPLYEAFFNGVHRRNVSQRKQTKHELTKFQHICHIEDCDDHSEKELKDHDKAEKHTELETQPEWSDSLSCLMKKLERLNLDIEEALSAGSSPSGTPSAKRHRQLCPVQVETGFYGDHQGKASWINRRADYQDLDCLSYPVSSGARPKTDVIYECIEHKSVRLSGRVLWATLHVYRMAHMIELEPLTCTIVVRGKSKVGRFKLD</sequence>
<keyword evidence="3" id="KW-1185">Reference proteome</keyword>
<proteinExistence type="predicted"/>
<dbReference type="EMBL" id="AKCR02000020">
    <property type="protein sequence ID" value="PKK27556.1"/>
    <property type="molecule type" value="Genomic_DNA"/>
</dbReference>